<name>A0AAD9JFJ7_9ANNE</name>
<evidence type="ECO:0000256" key="1">
    <source>
        <dbReference type="SAM" id="MobiDB-lite"/>
    </source>
</evidence>
<evidence type="ECO:0000313" key="2">
    <source>
        <dbReference type="EMBL" id="KAK2151802.1"/>
    </source>
</evidence>
<reference evidence="2" key="1">
    <citation type="journal article" date="2023" name="Mol. Biol. Evol.">
        <title>Third-Generation Sequencing Reveals the Adaptive Role of the Epigenome in Three Deep-Sea Polychaetes.</title>
        <authorList>
            <person name="Perez M."/>
            <person name="Aroh O."/>
            <person name="Sun Y."/>
            <person name="Lan Y."/>
            <person name="Juniper S.K."/>
            <person name="Young C.R."/>
            <person name="Angers B."/>
            <person name="Qian P.Y."/>
        </authorList>
    </citation>
    <scope>NUCLEOTIDE SEQUENCE</scope>
    <source>
        <strain evidence="2">P08H-3</strain>
    </source>
</reference>
<dbReference type="AlphaFoldDB" id="A0AAD9JFJ7"/>
<organism evidence="2 3">
    <name type="scientific">Paralvinella palmiformis</name>
    <dbReference type="NCBI Taxonomy" id="53620"/>
    <lineage>
        <taxon>Eukaryota</taxon>
        <taxon>Metazoa</taxon>
        <taxon>Spiralia</taxon>
        <taxon>Lophotrochozoa</taxon>
        <taxon>Annelida</taxon>
        <taxon>Polychaeta</taxon>
        <taxon>Sedentaria</taxon>
        <taxon>Canalipalpata</taxon>
        <taxon>Terebellida</taxon>
        <taxon>Terebelliformia</taxon>
        <taxon>Alvinellidae</taxon>
        <taxon>Paralvinella</taxon>
    </lineage>
</organism>
<comment type="caution">
    <text evidence="2">The sequence shown here is derived from an EMBL/GenBank/DDBJ whole genome shotgun (WGS) entry which is preliminary data.</text>
</comment>
<gene>
    <name evidence="2" type="ORF">LSH36_350g02003</name>
</gene>
<evidence type="ECO:0000313" key="3">
    <source>
        <dbReference type="Proteomes" id="UP001208570"/>
    </source>
</evidence>
<proteinExistence type="predicted"/>
<sequence>MVHERKPAIYTHHGQERMYLKRDQSLRHASASGSGSSSGWPYHGSGAGGGQHASQTSSTHRWSSLRPRTSIPNVIKSEPHPLVQVISAPIVESCSTDPEWDEASYRRDLCMG</sequence>
<dbReference type="Proteomes" id="UP001208570">
    <property type="component" value="Unassembled WGS sequence"/>
</dbReference>
<accession>A0AAD9JFJ7</accession>
<feature type="compositionally biased region" description="Low complexity" evidence="1">
    <location>
        <begin position="30"/>
        <end position="44"/>
    </location>
</feature>
<keyword evidence="3" id="KW-1185">Reference proteome</keyword>
<feature type="region of interest" description="Disordered" evidence="1">
    <location>
        <begin position="23"/>
        <end position="78"/>
    </location>
</feature>
<feature type="compositionally biased region" description="Polar residues" evidence="1">
    <location>
        <begin position="60"/>
        <end position="72"/>
    </location>
</feature>
<dbReference type="EMBL" id="JAODUP010000350">
    <property type="protein sequence ID" value="KAK2151802.1"/>
    <property type="molecule type" value="Genomic_DNA"/>
</dbReference>
<protein>
    <submittedName>
        <fullName evidence="2">Uncharacterized protein</fullName>
    </submittedName>
</protein>